<reference evidence="2 3" key="1">
    <citation type="submission" date="2019-05" db="EMBL/GenBank/DDBJ databases">
        <title>Mikania micrantha, genome provides insights into the molecular mechanism of rapid growth.</title>
        <authorList>
            <person name="Liu B."/>
        </authorList>
    </citation>
    <scope>NUCLEOTIDE SEQUENCE [LARGE SCALE GENOMIC DNA]</scope>
    <source>
        <strain evidence="2">NLD-2019</strain>
        <tissue evidence="2">Leaf</tissue>
    </source>
</reference>
<evidence type="ECO:0000313" key="2">
    <source>
        <dbReference type="EMBL" id="KAD2392918.1"/>
    </source>
</evidence>
<accession>A0A5N6LNB8</accession>
<feature type="region of interest" description="Disordered" evidence="1">
    <location>
        <begin position="33"/>
        <end position="53"/>
    </location>
</feature>
<evidence type="ECO:0000313" key="3">
    <source>
        <dbReference type="Proteomes" id="UP000326396"/>
    </source>
</evidence>
<dbReference type="AlphaFoldDB" id="A0A5N6LNB8"/>
<comment type="caution">
    <text evidence="2">The sequence shown here is derived from an EMBL/GenBank/DDBJ whole genome shotgun (WGS) entry which is preliminary data.</text>
</comment>
<sequence length="82" mass="9167">MIPKHSSKIYVNFLTITPGYTLGVPDVTRPQTPQVSKMKCNNQNNQDPRTARHLQCPDVSPTLYCTKAYYLANVDPSEGEAL</sequence>
<evidence type="ECO:0000256" key="1">
    <source>
        <dbReference type="SAM" id="MobiDB-lite"/>
    </source>
</evidence>
<dbReference type="Proteomes" id="UP000326396">
    <property type="component" value="Linkage Group LG9"/>
</dbReference>
<proteinExistence type="predicted"/>
<protein>
    <submittedName>
        <fullName evidence="2">Uncharacterized protein</fullName>
    </submittedName>
</protein>
<name>A0A5N6LNB8_9ASTR</name>
<feature type="compositionally biased region" description="Polar residues" evidence="1">
    <location>
        <begin position="33"/>
        <end position="48"/>
    </location>
</feature>
<gene>
    <name evidence="2" type="ORF">E3N88_39895</name>
</gene>
<dbReference type="EMBL" id="SZYD01000019">
    <property type="protein sequence ID" value="KAD2392918.1"/>
    <property type="molecule type" value="Genomic_DNA"/>
</dbReference>
<keyword evidence="3" id="KW-1185">Reference proteome</keyword>
<organism evidence="2 3">
    <name type="scientific">Mikania micrantha</name>
    <name type="common">bitter vine</name>
    <dbReference type="NCBI Taxonomy" id="192012"/>
    <lineage>
        <taxon>Eukaryota</taxon>
        <taxon>Viridiplantae</taxon>
        <taxon>Streptophyta</taxon>
        <taxon>Embryophyta</taxon>
        <taxon>Tracheophyta</taxon>
        <taxon>Spermatophyta</taxon>
        <taxon>Magnoliopsida</taxon>
        <taxon>eudicotyledons</taxon>
        <taxon>Gunneridae</taxon>
        <taxon>Pentapetalae</taxon>
        <taxon>asterids</taxon>
        <taxon>campanulids</taxon>
        <taxon>Asterales</taxon>
        <taxon>Asteraceae</taxon>
        <taxon>Asteroideae</taxon>
        <taxon>Heliantheae alliance</taxon>
        <taxon>Eupatorieae</taxon>
        <taxon>Mikania</taxon>
    </lineage>
</organism>